<dbReference type="InterPro" id="IPR036352">
    <property type="entry name" value="Semap_dom_sf"/>
</dbReference>
<feature type="non-terminal residue" evidence="5">
    <location>
        <position position="1"/>
    </location>
</feature>
<organism evidence="5 6">
    <name type="scientific">Polyodon spathula</name>
    <name type="common">North American paddlefish</name>
    <name type="synonym">Squalus spathula</name>
    <dbReference type="NCBI Taxonomy" id="7913"/>
    <lineage>
        <taxon>Eukaryota</taxon>
        <taxon>Metazoa</taxon>
        <taxon>Chordata</taxon>
        <taxon>Craniata</taxon>
        <taxon>Vertebrata</taxon>
        <taxon>Euteleostomi</taxon>
        <taxon>Actinopterygii</taxon>
        <taxon>Chondrostei</taxon>
        <taxon>Acipenseriformes</taxon>
        <taxon>Polyodontidae</taxon>
        <taxon>Polyodon</taxon>
    </lineage>
</organism>
<dbReference type="Gene3D" id="2.130.10.10">
    <property type="entry name" value="YVTN repeat-like/Quinoprotein amine dehydrogenase"/>
    <property type="match status" value="1"/>
</dbReference>
<dbReference type="Proteomes" id="UP001166093">
    <property type="component" value="Unassembled WGS sequence"/>
</dbReference>
<keyword evidence="6" id="KW-1185">Reference proteome</keyword>
<sequence>MTARYTESSPTYSTPAGDVTTQSPGGRSWAVGRTKKGGAMLFTLICLITNARPSFKPEPRITVTYEEEGYFLAPQYFSHTAVLGETKGFTCQSGRKSSAPSSGSAPADVTVALPESRGNRELVLELWGHTEGCLHICVLLLHPTSGVLYVGAKDAIFSLQTKTLTEEPRVIYWNVSDSNHESCKNKGKREAECHNYIRLLQFLNETHIYACGTYAFDPQCAYISLPDFTLERLENKELRMESGRGKCPFEPSHHYTAVMADGVLYAATVNNFLGTESLISRATGKEGERIRTQTSVSWLSEPEFVSSAFVPESQDSSEGDDDKIYFFFTELAREYEFYTKVKVPRVARVCKGDVGGLKTLQKRWTTFLKAQLVCENPLTGARYNILRDMFTLQRDPGSRSSTRFYGLFTSQW</sequence>
<evidence type="ECO:0000256" key="3">
    <source>
        <dbReference type="SAM" id="MobiDB-lite"/>
    </source>
</evidence>
<feature type="compositionally biased region" description="Polar residues" evidence="3">
    <location>
        <begin position="1"/>
        <end position="25"/>
    </location>
</feature>
<dbReference type="SUPFAM" id="SSF101912">
    <property type="entry name" value="Sema domain"/>
    <property type="match status" value="1"/>
</dbReference>
<reference evidence="5" key="1">
    <citation type="journal article" date="2021" name="Cell">
        <title>Tracing the genetic footprints of vertebrate landing in non-teleost ray-finned fishes.</title>
        <authorList>
            <person name="Bi X."/>
            <person name="Wang K."/>
            <person name="Yang L."/>
            <person name="Pan H."/>
            <person name="Jiang H."/>
            <person name="Wei Q."/>
            <person name="Fang M."/>
            <person name="Yu H."/>
            <person name="Zhu C."/>
            <person name="Cai Y."/>
            <person name="He Y."/>
            <person name="Gan X."/>
            <person name="Zeng H."/>
            <person name="Yu D."/>
            <person name="Zhu Y."/>
            <person name="Jiang H."/>
            <person name="Qiu Q."/>
            <person name="Yang H."/>
            <person name="Zhang Y.E."/>
            <person name="Wang W."/>
            <person name="Zhu M."/>
            <person name="He S."/>
            <person name="Zhang G."/>
        </authorList>
    </citation>
    <scope>NUCLEOTIDE SEQUENCE</scope>
    <source>
        <strain evidence="5">Pddl_001</strain>
    </source>
</reference>
<feature type="non-terminal residue" evidence="5">
    <location>
        <position position="412"/>
    </location>
</feature>
<name>A0ABS2Y1J9_POLSP</name>
<proteinExistence type="predicted"/>
<protein>
    <submittedName>
        <fullName evidence="5">SEM4F protein</fullName>
    </submittedName>
</protein>
<dbReference type="PANTHER" id="PTHR11036:SF72">
    <property type="entry name" value="SEMAPHORIN-4F"/>
    <property type="match status" value="1"/>
</dbReference>
<dbReference type="InterPro" id="IPR015943">
    <property type="entry name" value="WD40/YVTN_repeat-like_dom_sf"/>
</dbReference>
<evidence type="ECO:0000256" key="1">
    <source>
        <dbReference type="ARBA" id="ARBA00023180"/>
    </source>
</evidence>
<comment type="caution">
    <text evidence="2">Lacks conserved residue(s) required for the propagation of feature annotation.</text>
</comment>
<dbReference type="SMART" id="SM00630">
    <property type="entry name" value="Sema"/>
    <property type="match status" value="1"/>
</dbReference>
<dbReference type="InterPro" id="IPR027231">
    <property type="entry name" value="Semaphorin"/>
</dbReference>
<accession>A0ABS2Y1J9</accession>
<dbReference type="EMBL" id="JAAWVQ010099672">
    <property type="protein sequence ID" value="MBN3280539.1"/>
    <property type="molecule type" value="Genomic_DNA"/>
</dbReference>
<gene>
    <name evidence="5" type="primary">Sema4f_1</name>
    <name evidence="5" type="ORF">GTO93_0000483</name>
</gene>
<dbReference type="PROSITE" id="PS51004">
    <property type="entry name" value="SEMA"/>
    <property type="match status" value="1"/>
</dbReference>
<keyword evidence="1" id="KW-0325">Glycoprotein</keyword>
<feature type="region of interest" description="Disordered" evidence="3">
    <location>
        <begin position="1"/>
        <end position="29"/>
    </location>
</feature>
<dbReference type="PANTHER" id="PTHR11036">
    <property type="entry name" value="SEMAPHORIN"/>
    <property type="match status" value="1"/>
</dbReference>
<evidence type="ECO:0000259" key="4">
    <source>
        <dbReference type="PROSITE" id="PS51004"/>
    </source>
</evidence>
<comment type="caution">
    <text evidence="5">The sequence shown here is derived from an EMBL/GenBank/DDBJ whole genome shotgun (WGS) entry which is preliminary data.</text>
</comment>
<feature type="domain" description="Sema" evidence="4">
    <location>
        <begin position="108"/>
        <end position="412"/>
    </location>
</feature>
<dbReference type="InterPro" id="IPR001627">
    <property type="entry name" value="Semap_dom"/>
</dbReference>
<evidence type="ECO:0000313" key="6">
    <source>
        <dbReference type="Proteomes" id="UP001166093"/>
    </source>
</evidence>
<evidence type="ECO:0000256" key="2">
    <source>
        <dbReference type="PROSITE-ProRule" id="PRU00352"/>
    </source>
</evidence>
<evidence type="ECO:0000313" key="5">
    <source>
        <dbReference type="EMBL" id="MBN3280539.1"/>
    </source>
</evidence>